<accession>A0A8H3AWZ2</accession>
<evidence type="ECO:0000259" key="1">
    <source>
        <dbReference type="Pfam" id="PF09994"/>
    </source>
</evidence>
<organism evidence="2 3">
    <name type="scientific">Rhizoctonia solani</name>
    <dbReference type="NCBI Taxonomy" id="456999"/>
    <lineage>
        <taxon>Eukaryota</taxon>
        <taxon>Fungi</taxon>
        <taxon>Dikarya</taxon>
        <taxon>Basidiomycota</taxon>
        <taxon>Agaricomycotina</taxon>
        <taxon>Agaricomycetes</taxon>
        <taxon>Cantharellales</taxon>
        <taxon>Ceratobasidiaceae</taxon>
        <taxon>Rhizoctonia</taxon>
    </lineage>
</organism>
<name>A0A8H3AWZ2_9AGAM</name>
<dbReference type="AlphaFoldDB" id="A0A8H3AWZ2"/>
<feature type="domain" description="T6SS Phospholipase effector Tle1-like catalytic" evidence="1">
    <location>
        <begin position="20"/>
        <end position="80"/>
    </location>
</feature>
<reference evidence="2" key="1">
    <citation type="submission" date="2021-01" db="EMBL/GenBank/DDBJ databases">
        <authorList>
            <person name="Kaushik A."/>
        </authorList>
    </citation>
    <scope>NUCLEOTIDE SEQUENCE</scope>
    <source>
        <strain evidence="2">AG1-1C</strain>
    </source>
</reference>
<dbReference type="EMBL" id="CAJMWS010000410">
    <property type="protein sequence ID" value="CAE6442504.1"/>
    <property type="molecule type" value="Genomic_DNA"/>
</dbReference>
<evidence type="ECO:0000313" key="2">
    <source>
        <dbReference type="EMBL" id="CAE6442504.1"/>
    </source>
</evidence>
<proteinExistence type="predicted"/>
<protein>
    <recommendedName>
        <fullName evidence="1">T6SS Phospholipase effector Tle1-like catalytic domain-containing protein</fullName>
    </recommendedName>
</protein>
<feature type="non-terminal residue" evidence="2">
    <location>
        <position position="1"/>
    </location>
</feature>
<dbReference type="Proteomes" id="UP000663846">
    <property type="component" value="Unassembled WGS sequence"/>
</dbReference>
<dbReference type="InterPro" id="IPR018712">
    <property type="entry name" value="Tle1-like_cat"/>
</dbReference>
<sequence length="95" mass="10329">MDSDQDWTTLPNEMGQEGPKYIMVFCDGTGKDGENLSREESPTNVYSLYKFAEELPERVDVEGGPFGKVAYYVPGVGSRLHGTAGLLAKLHGMAA</sequence>
<comment type="caution">
    <text evidence="2">The sequence shown here is derived from an EMBL/GenBank/DDBJ whole genome shotgun (WGS) entry which is preliminary data.</text>
</comment>
<dbReference type="Pfam" id="PF09994">
    <property type="entry name" value="T6SS_Tle1-like_cat"/>
    <property type="match status" value="1"/>
</dbReference>
<gene>
    <name evidence="2" type="ORF">RDB_LOCUS132251</name>
</gene>
<evidence type="ECO:0000313" key="3">
    <source>
        <dbReference type="Proteomes" id="UP000663846"/>
    </source>
</evidence>